<feature type="transmembrane region" description="Helical" evidence="1">
    <location>
        <begin position="12"/>
        <end position="29"/>
    </location>
</feature>
<keyword evidence="1" id="KW-0472">Membrane</keyword>
<proteinExistence type="predicted"/>
<feature type="transmembrane region" description="Helical" evidence="1">
    <location>
        <begin position="41"/>
        <end position="61"/>
    </location>
</feature>
<evidence type="ECO:0000313" key="3">
    <source>
        <dbReference type="Proteomes" id="UP000627205"/>
    </source>
</evidence>
<dbReference type="EMBL" id="BMDP01000003">
    <property type="protein sequence ID" value="GGI55361.1"/>
    <property type="molecule type" value="Genomic_DNA"/>
</dbReference>
<feature type="transmembrane region" description="Helical" evidence="1">
    <location>
        <begin position="73"/>
        <end position="96"/>
    </location>
</feature>
<dbReference type="Proteomes" id="UP000627205">
    <property type="component" value="Unassembled WGS sequence"/>
</dbReference>
<comment type="caution">
    <text evidence="2">The sequence shown here is derived from an EMBL/GenBank/DDBJ whole genome shotgun (WGS) entry which is preliminary data.</text>
</comment>
<keyword evidence="3" id="KW-1185">Reference proteome</keyword>
<dbReference type="AlphaFoldDB" id="A0A8J3B0A2"/>
<reference evidence="2" key="2">
    <citation type="submission" date="2020-09" db="EMBL/GenBank/DDBJ databases">
        <authorList>
            <person name="Sun Q."/>
            <person name="Sedlacek I."/>
        </authorList>
    </citation>
    <scope>NUCLEOTIDE SEQUENCE</scope>
    <source>
        <strain evidence="2">CCM 7664</strain>
    </source>
</reference>
<dbReference type="RefSeq" id="WP_188422315.1">
    <property type="nucleotide sequence ID" value="NZ_BMDP01000003.1"/>
</dbReference>
<feature type="transmembrane region" description="Helical" evidence="1">
    <location>
        <begin position="116"/>
        <end position="133"/>
    </location>
</feature>
<feature type="transmembrane region" description="Helical" evidence="1">
    <location>
        <begin position="154"/>
        <end position="172"/>
    </location>
</feature>
<keyword evidence="1" id="KW-1133">Transmembrane helix</keyword>
<keyword evidence="1" id="KW-0812">Transmembrane</keyword>
<accession>A0A8J3B0A2</accession>
<reference evidence="2" key="1">
    <citation type="journal article" date="2014" name="Int. J. Syst. Evol. Microbiol.">
        <title>Complete genome sequence of Corynebacterium casei LMG S-19264T (=DSM 44701T), isolated from a smear-ripened cheese.</title>
        <authorList>
            <consortium name="US DOE Joint Genome Institute (JGI-PGF)"/>
            <person name="Walter F."/>
            <person name="Albersmeier A."/>
            <person name="Kalinowski J."/>
            <person name="Ruckert C."/>
        </authorList>
    </citation>
    <scope>NUCLEOTIDE SEQUENCE</scope>
    <source>
        <strain evidence="2">CCM 7664</strain>
    </source>
</reference>
<organism evidence="2 3">
    <name type="scientific">Oxalicibacterium solurbis</name>
    <dbReference type="NCBI Taxonomy" id="69280"/>
    <lineage>
        <taxon>Bacteria</taxon>
        <taxon>Pseudomonadati</taxon>
        <taxon>Pseudomonadota</taxon>
        <taxon>Betaproteobacteria</taxon>
        <taxon>Burkholderiales</taxon>
        <taxon>Oxalobacteraceae</taxon>
        <taxon>Oxalicibacterium</taxon>
    </lineage>
</organism>
<evidence type="ECO:0000313" key="2">
    <source>
        <dbReference type="EMBL" id="GGI55361.1"/>
    </source>
</evidence>
<gene>
    <name evidence="2" type="ORF">GCM10011430_25350</name>
</gene>
<name>A0A8J3B0A2_9BURK</name>
<protein>
    <submittedName>
        <fullName evidence="2">Uncharacterized protein</fullName>
    </submittedName>
</protein>
<sequence>MSAYIASRRFSLPLVFCFLAALIASYFIAPRLPATFGWENGPIENLQAALLLVGGLWAFRLRAASTEPRYRKFWLLIAPIWLAMFARELSWGAVLLQPLDVSAITGPVFSSTKQLWYKPAIAPALLLLLLLGIGSFIRNRQTLTVSELWRSRSLPLLQIALFVFVLFASAIAEGHMGMNLDELGEAGAQNFEELVELCGYLLLICAQWRVARCLKQLQFSFHSG</sequence>
<evidence type="ECO:0000256" key="1">
    <source>
        <dbReference type="SAM" id="Phobius"/>
    </source>
</evidence>